<feature type="coiled-coil region" evidence="1">
    <location>
        <begin position="481"/>
        <end position="550"/>
    </location>
</feature>
<proteinExistence type="predicted"/>
<dbReference type="GeneID" id="101991313"/>
<dbReference type="RefSeq" id="XP_005365413.1">
    <property type="nucleotide sequence ID" value="XM_005365356.3"/>
</dbReference>
<evidence type="ECO:0000313" key="2">
    <source>
        <dbReference type="Proteomes" id="UP000694915"/>
    </source>
</evidence>
<feature type="coiled-coil region" evidence="1">
    <location>
        <begin position="598"/>
        <end position="667"/>
    </location>
</feature>
<name>A0ABM0LG38_MICOH</name>
<protein>
    <submittedName>
        <fullName evidence="3">Progesterone-induced-blocking factor 1</fullName>
    </submittedName>
</protein>
<dbReference type="PANTHER" id="PTHR18950:SF1">
    <property type="entry name" value="PROGESTERONE-INDUCED-BLOCKING FACTOR 1"/>
    <property type="match status" value="1"/>
</dbReference>
<sequence length="757" mass="89775">MSRKMPKESKKVNISSSLESEDISLETTIHTDDISSSEEREGKVKITRQLIERKEMLHNIQLLKIELSQKNMMIDNLKMDYLTKIEELEEKLNDALHQKQLLTLRLDNQLTIQQKDAKKYQELMKQEMETILLRQKQLEETNHQLREKAGDVRRNLRDLELTEEQYVKLKSFPEDQLSIPEYVSIRFYELVNPLRKEIYELQVKKNELSEELSTNKGQLKQLTETYEEDRRNNSELQIRCQRLALELADTKQLVQQGDYRQENYDKVKSERDALEQEVLEVRRKHEILEASHIAQAKERSELSKEVTTLQQTVTLLQKDKEYLNRQNMELSVRCAHEEDRLERLQVQLEESKKAREDMYEKYVSSRDHYKTEYENKLHDELEQIRLKTNLEIEQLRNASREMYERENRNLREARDNALAEKNRAVTAEKDALEKHEQLLDRYRELQLSAESKVSEFLHQSKLKAFESERVQLLQEETARNLTQCQMECEKYQKKLEVLTKEFYSLQSSSEKRITELEAQNSDHQARLDIYEKLEKELDEIIMQTAEIENEDEAERILYSHGYGANVPTTAKRRLKQSVHLARRVLQLEKQNSLILKDLDHQKDQVRQLSQERDRANSLLNQTQQPYRYLIESVRQRDSKIDSLVKCTAQLEKDISNLNKEKSALLQTKNQMALDLEQLLNHREEFAAMKQIIINMCSKHSENNLLLSKVESKGVTENQASKILNMPKEHEDNVFIPKPTLFTKTDAQEWSKNQKMKA</sequence>
<feature type="coiled-coil region" evidence="1">
    <location>
        <begin position="78"/>
        <end position="162"/>
    </location>
</feature>
<dbReference type="Proteomes" id="UP000694915">
    <property type="component" value="Unplaced"/>
</dbReference>
<feature type="coiled-coil region" evidence="1">
    <location>
        <begin position="205"/>
        <end position="452"/>
    </location>
</feature>
<accession>A0ABM0LG38</accession>
<keyword evidence="2" id="KW-1185">Reference proteome</keyword>
<reference evidence="3" key="1">
    <citation type="submission" date="2025-08" db="UniProtKB">
        <authorList>
            <consortium name="RefSeq"/>
        </authorList>
    </citation>
    <scope>IDENTIFICATION</scope>
</reference>
<evidence type="ECO:0000256" key="1">
    <source>
        <dbReference type="SAM" id="Coils"/>
    </source>
</evidence>
<gene>
    <name evidence="3" type="primary">Pibf1</name>
</gene>
<evidence type="ECO:0000313" key="3">
    <source>
        <dbReference type="RefSeq" id="XP_005365413.1"/>
    </source>
</evidence>
<dbReference type="PANTHER" id="PTHR18950">
    <property type="entry name" value="PROGESTERONE-INDUCED BLOCKING FACTOR 1"/>
    <property type="match status" value="1"/>
</dbReference>
<organism evidence="2 3">
    <name type="scientific">Microtus ochrogaster</name>
    <name type="common">Prairie vole</name>
    <dbReference type="NCBI Taxonomy" id="79684"/>
    <lineage>
        <taxon>Eukaryota</taxon>
        <taxon>Metazoa</taxon>
        <taxon>Chordata</taxon>
        <taxon>Craniata</taxon>
        <taxon>Vertebrata</taxon>
        <taxon>Euteleostomi</taxon>
        <taxon>Mammalia</taxon>
        <taxon>Eutheria</taxon>
        <taxon>Euarchontoglires</taxon>
        <taxon>Glires</taxon>
        <taxon>Rodentia</taxon>
        <taxon>Myomorpha</taxon>
        <taxon>Muroidea</taxon>
        <taxon>Cricetidae</taxon>
        <taxon>Arvicolinae</taxon>
        <taxon>Microtus</taxon>
    </lineage>
</organism>
<dbReference type="InterPro" id="IPR026205">
    <property type="entry name" value="PIBF1"/>
</dbReference>
<keyword evidence="1" id="KW-0175">Coiled coil</keyword>